<protein>
    <submittedName>
        <fullName evidence="8">Sodium/sugar symporter</fullName>
    </submittedName>
</protein>
<comment type="subcellular location">
    <subcellularLocation>
        <location evidence="1">Membrane</location>
        <topology evidence="1">Multi-pass membrane protein</topology>
    </subcellularLocation>
</comment>
<feature type="transmembrane region" description="Helical" evidence="7">
    <location>
        <begin position="40"/>
        <end position="63"/>
    </location>
</feature>
<proteinExistence type="inferred from homology"/>
<evidence type="ECO:0000313" key="9">
    <source>
        <dbReference type="Proteomes" id="UP001151079"/>
    </source>
</evidence>
<dbReference type="Gene3D" id="1.20.1730.10">
    <property type="entry name" value="Sodium/glucose cotransporter"/>
    <property type="match status" value="1"/>
</dbReference>
<feature type="transmembrane region" description="Helical" evidence="7">
    <location>
        <begin position="295"/>
        <end position="320"/>
    </location>
</feature>
<sequence length="561" mass="61393">MNQNLAFADYAIFIIYFIVVSTYGYTVYRKRKKDEQDAKAYFLAEGNLTWWAIGASLIASNISAEQFIGMSGEGFFLGIAVAAYEWIAAIALIIVAVWFIPVYLKNKIYTMPQFLKTRYNESTALIMAVFWLFLYVFVNLTSILYLGAVAINGLAGGEYLHVIMVGLALFALIISLGGMKVVAYTDVIQVAVLIIGGLVTSYIALTTVGQYFGVGENAIAGFKVLMREAPEHFKMIIPKPTATSSQLEIDKYLTFPGLLSYVAGIWIINLNYWGCNQYITQRALGADLQTARTGILFAGFLKLLMPVIVMLPGIAAYVLYQNGHLPQLVGGKDGAYSAVLTFLPTGLKGLSVAALTAAIVASLAGKVNSISTIYTLDIHKKYIQKEAGEKQQVNIGRIAVFAAMLLAVLFTWNDVLGIGGVGGFTYIQKYTGFISPGVFAMFILGMFWKRTTGTAAIVGVILGFVLSVLFNEYAPMLFGNDTLLYTAYPNGKGAFEIPFHICMGLSFFFTTLAMVLISFAGPKVNPKAFELDTTMFKLKPQTTVLIVITLLVIASLYVKFW</sequence>
<dbReference type="CDD" id="cd10325">
    <property type="entry name" value="SLC5sbd_vSGLT"/>
    <property type="match status" value="1"/>
</dbReference>
<dbReference type="EMBL" id="JAOZEW010000021">
    <property type="protein sequence ID" value="MCV9929594.1"/>
    <property type="molecule type" value="Genomic_DNA"/>
</dbReference>
<gene>
    <name evidence="8" type="ORF">OIU83_18175</name>
</gene>
<evidence type="ECO:0000313" key="8">
    <source>
        <dbReference type="EMBL" id="MCV9929594.1"/>
    </source>
</evidence>
<feature type="transmembrane region" description="Helical" evidence="7">
    <location>
        <begin position="159"/>
        <end position="178"/>
    </location>
</feature>
<feature type="transmembrane region" description="Helical" evidence="7">
    <location>
        <begin position="75"/>
        <end position="104"/>
    </location>
</feature>
<feature type="transmembrane region" description="Helical" evidence="7">
    <location>
        <begin position="190"/>
        <end position="212"/>
    </location>
</feature>
<dbReference type="InterPro" id="IPR001734">
    <property type="entry name" value="Na/solute_symporter"/>
</dbReference>
<feature type="transmembrane region" description="Helical" evidence="7">
    <location>
        <begin position="395"/>
        <end position="412"/>
    </location>
</feature>
<feature type="transmembrane region" description="Helical" evidence="7">
    <location>
        <begin position="350"/>
        <end position="374"/>
    </location>
</feature>
<keyword evidence="4 7" id="KW-1133">Transmembrane helix</keyword>
<dbReference type="InterPro" id="IPR038377">
    <property type="entry name" value="Na/Glc_symporter_sf"/>
</dbReference>
<feature type="transmembrane region" description="Helical" evidence="7">
    <location>
        <begin position="542"/>
        <end position="560"/>
    </location>
</feature>
<keyword evidence="5 7" id="KW-0472">Membrane</keyword>
<evidence type="ECO:0000256" key="2">
    <source>
        <dbReference type="ARBA" id="ARBA00006434"/>
    </source>
</evidence>
<dbReference type="Pfam" id="PF00474">
    <property type="entry name" value="SSF"/>
    <property type="match status" value="1"/>
</dbReference>
<organism evidence="8 9">
    <name type="scientific">Flavobacterium shii</name>
    <dbReference type="NCBI Taxonomy" id="2987687"/>
    <lineage>
        <taxon>Bacteria</taxon>
        <taxon>Pseudomonadati</taxon>
        <taxon>Bacteroidota</taxon>
        <taxon>Flavobacteriia</taxon>
        <taxon>Flavobacteriales</taxon>
        <taxon>Flavobacteriaceae</taxon>
        <taxon>Flavobacterium</taxon>
    </lineage>
</organism>
<evidence type="ECO:0000256" key="3">
    <source>
        <dbReference type="ARBA" id="ARBA00022692"/>
    </source>
</evidence>
<feature type="transmembrane region" description="Helical" evidence="7">
    <location>
        <begin position="253"/>
        <end position="274"/>
    </location>
</feature>
<evidence type="ECO:0000256" key="5">
    <source>
        <dbReference type="ARBA" id="ARBA00023136"/>
    </source>
</evidence>
<comment type="caution">
    <text evidence="8">The sequence shown here is derived from an EMBL/GenBank/DDBJ whole genome shotgun (WGS) entry which is preliminary data.</text>
</comment>
<feature type="transmembrane region" description="Helical" evidence="7">
    <location>
        <begin position="125"/>
        <end position="147"/>
    </location>
</feature>
<dbReference type="PANTHER" id="PTHR11819:SF195">
    <property type="entry name" value="SODIUM_GLUCOSE COTRANSPORTER 4"/>
    <property type="match status" value="1"/>
</dbReference>
<dbReference type="PROSITE" id="PS50283">
    <property type="entry name" value="NA_SOLUT_SYMP_3"/>
    <property type="match status" value="1"/>
</dbReference>
<dbReference type="AlphaFoldDB" id="A0A9X3C516"/>
<accession>A0A9X3C516</accession>
<evidence type="ECO:0000256" key="7">
    <source>
        <dbReference type="SAM" id="Phobius"/>
    </source>
</evidence>
<comment type="similarity">
    <text evidence="2 6">Belongs to the sodium:solute symporter (SSF) (TC 2.A.21) family.</text>
</comment>
<name>A0A9X3C516_9FLAO</name>
<dbReference type="GO" id="GO:0005886">
    <property type="term" value="C:plasma membrane"/>
    <property type="evidence" value="ECO:0007669"/>
    <property type="project" value="TreeGrafter"/>
</dbReference>
<feature type="transmembrane region" description="Helical" evidence="7">
    <location>
        <begin position="6"/>
        <end position="28"/>
    </location>
</feature>
<evidence type="ECO:0000256" key="4">
    <source>
        <dbReference type="ARBA" id="ARBA00022989"/>
    </source>
</evidence>
<dbReference type="GO" id="GO:0005412">
    <property type="term" value="F:D-glucose:sodium symporter activity"/>
    <property type="evidence" value="ECO:0007669"/>
    <property type="project" value="TreeGrafter"/>
</dbReference>
<feature type="transmembrane region" description="Helical" evidence="7">
    <location>
        <begin position="455"/>
        <end position="477"/>
    </location>
</feature>
<reference evidence="8" key="1">
    <citation type="submission" date="2022-10" db="EMBL/GenBank/DDBJ databases">
        <title>Two novel species of Flavobacterium.</title>
        <authorList>
            <person name="Liu Q."/>
            <person name="Xin Y.-H."/>
        </authorList>
    </citation>
    <scope>NUCLEOTIDE SEQUENCE</scope>
    <source>
        <strain evidence="8">LS1R49</strain>
    </source>
</reference>
<dbReference type="Proteomes" id="UP001151079">
    <property type="component" value="Unassembled WGS sequence"/>
</dbReference>
<evidence type="ECO:0000256" key="6">
    <source>
        <dbReference type="RuleBase" id="RU362091"/>
    </source>
</evidence>
<keyword evidence="3 7" id="KW-0812">Transmembrane</keyword>
<feature type="transmembrane region" description="Helical" evidence="7">
    <location>
        <begin position="497"/>
        <end position="521"/>
    </location>
</feature>
<keyword evidence="9" id="KW-1185">Reference proteome</keyword>
<dbReference type="NCBIfam" id="TIGR00813">
    <property type="entry name" value="sss"/>
    <property type="match status" value="1"/>
</dbReference>
<feature type="transmembrane region" description="Helical" evidence="7">
    <location>
        <begin position="432"/>
        <end position="448"/>
    </location>
</feature>
<dbReference type="RefSeq" id="WP_264207683.1">
    <property type="nucleotide sequence ID" value="NZ_JAOZEW010000021.1"/>
</dbReference>
<evidence type="ECO:0000256" key="1">
    <source>
        <dbReference type="ARBA" id="ARBA00004141"/>
    </source>
</evidence>
<dbReference type="PANTHER" id="PTHR11819">
    <property type="entry name" value="SOLUTE CARRIER FAMILY 5"/>
    <property type="match status" value="1"/>
</dbReference>